<accession>A0AAV3XJ09</accession>
<comment type="caution">
    <text evidence="1">The sequence shown here is derived from an EMBL/GenBank/DDBJ whole genome shotgun (WGS) entry which is preliminary data.</text>
</comment>
<gene>
    <name evidence="1" type="ORF">MiSe_63030</name>
</gene>
<protein>
    <recommendedName>
        <fullName evidence="3">Restriction endonuclease type IV Mrr domain-containing protein</fullName>
    </recommendedName>
</protein>
<sequence>MVARQGPANKEKGSFFERLVEDLLWQASVDISDRSERRYTEEFDKNTEIDRLISDREGWDFAILEIKSGQFNDPNQARRLVSLAKQEGIKLIFATPDGTTRKFSNAVLAELNKSQVFIIDPNEINEANEVTSQGVNYGLPPGLLERANSSLTKETSESPKVKWRKQNTQLETTENTTVYRQKIKWGKQNEITTATSMTTENSAVTRTKRMTGKMTR</sequence>
<proteinExistence type="predicted"/>
<evidence type="ECO:0000313" key="2">
    <source>
        <dbReference type="Proteomes" id="UP001050975"/>
    </source>
</evidence>
<dbReference type="AlphaFoldDB" id="A0AAV3XJ09"/>
<dbReference type="Proteomes" id="UP001050975">
    <property type="component" value="Unassembled WGS sequence"/>
</dbReference>
<name>A0AAV3XJ09_9CYAN</name>
<keyword evidence="2" id="KW-1185">Reference proteome</keyword>
<evidence type="ECO:0000313" key="1">
    <source>
        <dbReference type="EMBL" id="GET41491.1"/>
    </source>
</evidence>
<dbReference type="EMBL" id="BLAY01000124">
    <property type="protein sequence ID" value="GET41491.1"/>
    <property type="molecule type" value="Genomic_DNA"/>
</dbReference>
<reference evidence="1" key="1">
    <citation type="submission" date="2019-10" db="EMBL/GenBank/DDBJ databases">
        <title>Draft genome sequece of Microseira wollei NIES-4236.</title>
        <authorList>
            <person name="Yamaguchi H."/>
            <person name="Suzuki S."/>
            <person name="Kawachi M."/>
        </authorList>
    </citation>
    <scope>NUCLEOTIDE SEQUENCE</scope>
    <source>
        <strain evidence="1">NIES-4236</strain>
    </source>
</reference>
<evidence type="ECO:0008006" key="3">
    <source>
        <dbReference type="Google" id="ProtNLM"/>
    </source>
</evidence>
<organism evidence="1 2">
    <name type="scientific">Microseira wollei NIES-4236</name>
    <dbReference type="NCBI Taxonomy" id="2530354"/>
    <lineage>
        <taxon>Bacteria</taxon>
        <taxon>Bacillati</taxon>
        <taxon>Cyanobacteriota</taxon>
        <taxon>Cyanophyceae</taxon>
        <taxon>Oscillatoriophycideae</taxon>
        <taxon>Aerosakkonematales</taxon>
        <taxon>Aerosakkonemataceae</taxon>
        <taxon>Microseira</taxon>
    </lineage>
</organism>
<dbReference type="RefSeq" id="WP_226587845.1">
    <property type="nucleotide sequence ID" value="NZ_BLAY01000124.1"/>
</dbReference>